<evidence type="ECO:0000259" key="2">
    <source>
        <dbReference type="Pfam" id="PF11796"/>
    </source>
</evidence>
<evidence type="ECO:0000259" key="1">
    <source>
        <dbReference type="Pfam" id="PF09664"/>
    </source>
</evidence>
<comment type="caution">
    <text evidence="3">The sequence shown here is derived from an EMBL/GenBank/DDBJ whole genome shotgun (WGS) entry which is preliminary data.</text>
</comment>
<evidence type="ECO:0000313" key="3">
    <source>
        <dbReference type="EMBL" id="MBB4928308.1"/>
    </source>
</evidence>
<dbReference type="Pfam" id="PF11796">
    <property type="entry name" value="DUF3323"/>
    <property type="match status" value="1"/>
</dbReference>
<dbReference type="NCBIfam" id="TIGR02679">
    <property type="entry name" value="TIGR02679 family protein"/>
    <property type="match status" value="1"/>
</dbReference>
<proteinExistence type="predicted"/>
<reference evidence="3 4" key="1">
    <citation type="submission" date="2020-08" db="EMBL/GenBank/DDBJ databases">
        <title>Sequencing the genomes of 1000 actinobacteria strains.</title>
        <authorList>
            <person name="Klenk H.-P."/>
        </authorList>
    </citation>
    <scope>NUCLEOTIDE SEQUENCE [LARGE SCALE GENOMIC DNA]</scope>
    <source>
        <strain evidence="3 4">DSM 41654</strain>
    </source>
</reference>
<dbReference type="Proteomes" id="UP000540506">
    <property type="component" value="Unassembled WGS sequence"/>
</dbReference>
<organism evidence="3 4">
    <name type="scientific">Kitasatospora kifunensis</name>
    <name type="common">Streptomyces kifunensis</name>
    <dbReference type="NCBI Taxonomy" id="58351"/>
    <lineage>
        <taxon>Bacteria</taxon>
        <taxon>Bacillati</taxon>
        <taxon>Actinomycetota</taxon>
        <taxon>Actinomycetes</taxon>
        <taxon>Kitasatosporales</taxon>
        <taxon>Streptomycetaceae</taxon>
        <taxon>Kitasatospora</taxon>
    </lineage>
</organism>
<accession>A0A7W7RAA9</accession>
<dbReference type="RefSeq" id="WP_221522573.1">
    <property type="nucleotide sequence ID" value="NZ_JACHJV010000002.1"/>
</dbReference>
<dbReference type="AlphaFoldDB" id="A0A7W7RAA9"/>
<gene>
    <name evidence="3" type="ORF">FHR34_007403</name>
</gene>
<evidence type="ECO:0000313" key="4">
    <source>
        <dbReference type="Proteomes" id="UP000540506"/>
    </source>
</evidence>
<dbReference type="Pfam" id="PF09664">
    <property type="entry name" value="DUF2399"/>
    <property type="match status" value="1"/>
</dbReference>
<protein>
    <submittedName>
        <fullName evidence="3">Uncharacterized protein (TIGR02679 family)</fullName>
    </submittedName>
</protein>
<feature type="domain" description="DUF2399" evidence="1">
    <location>
        <begin position="285"/>
        <end position="436"/>
    </location>
</feature>
<feature type="domain" description="Conserved hypothetical protein CHP02679 N terminus" evidence="2">
    <location>
        <begin position="47"/>
        <end position="264"/>
    </location>
</feature>
<keyword evidence="4" id="KW-1185">Reference proteome</keyword>
<dbReference type="InterPro" id="IPR024465">
    <property type="entry name" value="DUF2399"/>
</dbReference>
<dbReference type="InterPro" id="IPR013495">
    <property type="entry name" value="CHP02679"/>
</dbReference>
<dbReference type="InterPro" id="IPR024466">
    <property type="entry name" value="CHP02679_N"/>
</dbReference>
<dbReference type="EMBL" id="JACHJV010000002">
    <property type="protein sequence ID" value="MBB4928308.1"/>
    <property type="molecule type" value="Genomic_DNA"/>
</dbReference>
<name>A0A7W7RAA9_KITKI</name>
<sequence length="445" mass="47102">MNEPHKPGQQIQHRLPEPIRSYLAHPGLDGLWQAVRARLERNCLAITGTLVLALDETGARRLGGLLGAHTRAGSVRVPLATLDAALRASSAGCSLITTVADLTGRPLADKNAERRQRRTTSAGVWARLEDALEDAGLAHLEWVPTWREQVRAQGLLTRAGPEAGGEAVEAAVRVLAILSPTLAADPHRGSSGVLGLAHLAARTTGDAHGLDDGRLAGGLVLRALAAARRLPWPTDVAGRRRLWEQAGVTADQVSGTVLVFGLRPPGDMPWPVMLRARAEMGLVTHLTLAELTCPAAKAPLAAAGQVVHVCENPQVLQSAAQLPVPGPLVCTAGMPSTAGWHLLERLAAEGALLRYHGDFDWPGMAIAARILGLAKPWRLGAEDYRQALTHLPGAACLPLTGDPIPTPWDPALADSMRGSGYAVHEETVLPLLLEDLRTCPTTQVA</sequence>